<evidence type="ECO:0000256" key="1">
    <source>
        <dbReference type="ARBA" id="ARBA00006484"/>
    </source>
</evidence>
<dbReference type="GO" id="GO:0016491">
    <property type="term" value="F:oxidoreductase activity"/>
    <property type="evidence" value="ECO:0007669"/>
    <property type="project" value="UniProtKB-KW"/>
</dbReference>
<organism evidence="4 5">
    <name type="scientific">Kuraishia capsulata CBS 1993</name>
    <dbReference type="NCBI Taxonomy" id="1382522"/>
    <lineage>
        <taxon>Eukaryota</taxon>
        <taxon>Fungi</taxon>
        <taxon>Dikarya</taxon>
        <taxon>Ascomycota</taxon>
        <taxon>Saccharomycotina</taxon>
        <taxon>Pichiomycetes</taxon>
        <taxon>Pichiales</taxon>
        <taxon>Pichiaceae</taxon>
        <taxon>Kuraishia</taxon>
    </lineage>
</organism>
<dbReference type="STRING" id="1382522.W6MLF3"/>
<dbReference type="Proteomes" id="UP000019384">
    <property type="component" value="Unassembled WGS sequence"/>
</dbReference>
<evidence type="ECO:0000313" key="4">
    <source>
        <dbReference type="EMBL" id="CDK27334.1"/>
    </source>
</evidence>
<proteinExistence type="inferred from homology"/>
<dbReference type="PANTHER" id="PTHR43618">
    <property type="entry name" value="7-ALPHA-HYDROXYSTEROID DEHYDROGENASE"/>
    <property type="match status" value="1"/>
</dbReference>
<dbReference type="InterPro" id="IPR052178">
    <property type="entry name" value="Sec_Metab_Biosynth_SDR"/>
</dbReference>
<accession>W6MLF3</accession>
<comment type="similarity">
    <text evidence="1">Belongs to the short-chain dehydrogenases/reductases (SDR) family.</text>
</comment>
<dbReference type="GeneID" id="34520717"/>
<protein>
    <recommendedName>
        <fullName evidence="6">Ketoreductase (KR) domain-containing protein</fullName>
    </recommendedName>
</protein>
<name>W6MLF3_9ASCO</name>
<keyword evidence="3" id="KW-0560">Oxidoreductase</keyword>
<evidence type="ECO:0000256" key="2">
    <source>
        <dbReference type="ARBA" id="ARBA00022857"/>
    </source>
</evidence>
<dbReference type="Gene3D" id="3.40.50.720">
    <property type="entry name" value="NAD(P)-binding Rossmann-like Domain"/>
    <property type="match status" value="1"/>
</dbReference>
<evidence type="ECO:0000313" key="5">
    <source>
        <dbReference type="Proteomes" id="UP000019384"/>
    </source>
</evidence>
<reference evidence="4" key="1">
    <citation type="submission" date="2013-12" db="EMBL/GenBank/DDBJ databases">
        <authorList>
            <person name="Genoscope - CEA"/>
        </authorList>
    </citation>
    <scope>NUCLEOTIDE SEQUENCE</scope>
    <source>
        <strain evidence="4">CBS 1993</strain>
    </source>
</reference>
<dbReference type="EMBL" id="HG793128">
    <property type="protein sequence ID" value="CDK27334.1"/>
    <property type="molecule type" value="Genomic_DNA"/>
</dbReference>
<dbReference type="Pfam" id="PF13561">
    <property type="entry name" value="adh_short_C2"/>
    <property type="match status" value="1"/>
</dbReference>
<gene>
    <name evidence="4" type="ORF">KUCA_T00003312001</name>
</gene>
<dbReference type="HOGENOM" id="CLU_010194_1_1_1"/>
<dbReference type="PRINTS" id="PR00081">
    <property type="entry name" value="GDHRDH"/>
</dbReference>
<dbReference type="PANTHER" id="PTHR43618:SF12">
    <property type="entry name" value="OXIDOREDUCTASE, SHORT-CHAIN DEHYDROGENASE_REDUCTASE FAMILY (AFU_ORTHOLOGUE AFUA_1G14540)"/>
    <property type="match status" value="1"/>
</dbReference>
<dbReference type="RefSeq" id="XP_022459329.1">
    <property type="nucleotide sequence ID" value="XM_022601714.1"/>
</dbReference>
<sequence>MVEINVNGKVAVVTGGSRGLGLQCAEILIANGASKVFVSSRGAAACEEAAKSLNELAKAEGQKGVAYGIAADVSGEKGARHLLAEVSKLTDKVDILIANAGASWGAPFEKHPEAALHKVLNLNVIGVFLCIQAFAPLLEHSGSDEDPSRVLIMASVAGLNTNFPGGAYGYLSSKAAVIHLGKVLATELGPKNITVNSLAPGFFPSKMSGGLLKSIGESMVAANPRKRLGEKQDIQNLTLFLCSKQASYINGAVIPLDGGAHLAASKL</sequence>
<keyword evidence="2" id="KW-0521">NADP</keyword>
<dbReference type="OrthoDB" id="294295at2759"/>
<dbReference type="FunFam" id="3.40.50.720:FF:000084">
    <property type="entry name" value="Short-chain dehydrogenase reductase"/>
    <property type="match status" value="1"/>
</dbReference>
<dbReference type="AlphaFoldDB" id="W6MLF3"/>
<dbReference type="SUPFAM" id="SSF51735">
    <property type="entry name" value="NAD(P)-binding Rossmann-fold domains"/>
    <property type="match status" value="1"/>
</dbReference>
<evidence type="ECO:0008006" key="6">
    <source>
        <dbReference type="Google" id="ProtNLM"/>
    </source>
</evidence>
<reference evidence="4" key="2">
    <citation type="submission" date="2014-02" db="EMBL/GenBank/DDBJ databases">
        <title>Complete DNA sequence of /Kuraishia capsulata/ illustrates novel genomic features among budding yeasts (/Saccharomycotina/).</title>
        <authorList>
            <person name="Morales L."/>
            <person name="Noel B."/>
            <person name="Porcel B."/>
            <person name="Marcet-Houben M."/>
            <person name="Hullo M-F."/>
            <person name="Sacerdot C."/>
            <person name="Tekaia F."/>
            <person name="Leh-Louis V."/>
            <person name="Despons L."/>
            <person name="Khanna V."/>
            <person name="Aury J-M."/>
            <person name="Barbe V."/>
            <person name="Couloux A."/>
            <person name="Labadie K."/>
            <person name="Pelletier E."/>
            <person name="Souciet J-L."/>
            <person name="Boekhout T."/>
            <person name="Gabaldon T."/>
            <person name="Wincker P."/>
            <person name="Dujon B."/>
        </authorList>
    </citation>
    <scope>NUCLEOTIDE SEQUENCE</scope>
    <source>
        <strain evidence="4">CBS 1993</strain>
    </source>
</reference>
<dbReference type="InterPro" id="IPR036291">
    <property type="entry name" value="NAD(P)-bd_dom_sf"/>
</dbReference>
<keyword evidence="5" id="KW-1185">Reference proteome</keyword>
<dbReference type="InterPro" id="IPR002347">
    <property type="entry name" value="SDR_fam"/>
</dbReference>
<evidence type="ECO:0000256" key="3">
    <source>
        <dbReference type="ARBA" id="ARBA00023002"/>
    </source>
</evidence>